<feature type="region of interest" description="Disordered" evidence="1">
    <location>
        <begin position="173"/>
        <end position="219"/>
    </location>
</feature>
<keyword evidence="2" id="KW-1185">Reference proteome</keyword>
<evidence type="ECO:0000256" key="1">
    <source>
        <dbReference type="SAM" id="MobiDB-lite"/>
    </source>
</evidence>
<dbReference type="WBParaSite" id="jg18843">
    <property type="protein sequence ID" value="jg18843"/>
    <property type="gene ID" value="jg18843"/>
</dbReference>
<name>A0A915DDQ9_9BILA</name>
<sequence>MMSVNDRSEEQSLATNLSISSFSSSLSTCASLGASSVKSSSFSTANSLNDDQAPSINQVMRELKLQTVSNQILSSESGIDITKALMKWHGEIRNEHGKVQKWIHIAEAKKKSWKVALPFNSFVLDVLEMNAPSNDVQTAKSPTMSEFEVFDRMAGLCGEVSLCKLDTCLSNSYETSSASKDSSSSSSCSTSDSSDSGSSSGSPSGSSNSSSVSSASSNE</sequence>
<dbReference type="Proteomes" id="UP000887574">
    <property type="component" value="Unplaced"/>
</dbReference>
<organism evidence="2 3">
    <name type="scientific">Ditylenchus dipsaci</name>
    <dbReference type="NCBI Taxonomy" id="166011"/>
    <lineage>
        <taxon>Eukaryota</taxon>
        <taxon>Metazoa</taxon>
        <taxon>Ecdysozoa</taxon>
        <taxon>Nematoda</taxon>
        <taxon>Chromadorea</taxon>
        <taxon>Rhabditida</taxon>
        <taxon>Tylenchina</taxon>
        <taxon>Tylenchomorpha</taxon>
        <taxon>Sphaerularioidea</taxon>
        <taxon>Anguinidae</taxon>
        <taxon>Anguininae</taxon>
        <taxon>Ditylenchus</taxon>
    </lineage>
</organism>
<protein>
    <submittedName>
        <fullName evidence="3">Uncharacterized protein</fullName>
    </submittedName>
</protein>
<feature type="compositionally biased region" description="Low complexity" evidence="1">
    <location>
        <begin position="176"/>
        <end position="219"/>
    </location>
</feature>
<proteinExistence type="predicted"/>
<reference evidence="3" key="1">
    <citation type="submission" date="2022-11" db="UniProtKB">
        <authorList>
            <consortium name="WormBaseParasite"/>
        </authorList>
    </citation>
    <scope>IDENTIFICATION</scope>
</reference>
<evidence type="ECO:0000313" key="2">
    <source>
        <dbReference type="Proteomes" id="UP000887574"/>
    </source>
</evidence>
<accession>A0A915DDQ9</accession>
<dbReference type="AlphaFoldDB" id="A0A915DDQ9"/>
<evidence type="ECO:0000313" key="3">
    <source>
        <dbReference type="WBParaSite" id="jg18843"/>
    </source>
</evidence>